<proteinExistence type="predicted"/>
<dbReference type="InParanoid" id="A0A263CZ57"/>
<dbReference type="PROSITE" id="PS51257">
    <property type="entry name" value="PROKAR_LIPOPROTEIN"/>
    <property type="match status" value="1"/>
</dbReference>
<evidence type="ECO:0000313" key="4">
    <source>
        <dbReference type="Proteomes" id="UP000242444"/>
    </source>
</evidence>
<accession>A0A263CZ57</accession>
<feature type="region of interest" description="Disordered" evidence="1">
    <location>
        <begin position="191"/>
        <end position="210"/>
    </location>
</feature>
<dbReference type="AlphaFoldDB" id="A0A263CZ57"/>
<comment type="caution">
    <text evidence="3">The sequence shown here is derived from an EMBL/GenBank/DDBJ whole genome shotgun (WGS) entry which is preliminary data.</text>
</comment>
<dbReference type="Proteomes" id="UP000242444">
    <property type="component" value="Unassembled WGS sequence"/>
</dbReference>
<feature type="domain" description="DUF4097" evidence="2">
    <location>
        <begin position="120"/>
        <end position="213"/>
    </location>
</feature>
<dbReference type="Pfam" id="PF13349">
    <property type="entry name" value="DUF4097"/>
    <property type="match status" value="1"/>
</dbReference>
<sequence length="228" mass="23140">MPGNGRRAVAGIAACAATALLLSGCKGFLKVETTDESAEDEATVSETIGDVRFDVPSGDVRVRVQDGAPVSVKRTMEYSGDLPGPSHRVEGQTLVLQGCGDVCEVNYEVTVPENLAISGDSASGNVELDGTAAIDVRSSSGNVTARKVDGPVRVESASGTVEVVLAAPNDVLVDAKSGAATLEVPGGPYRVKAEASSGSSDVTVPDDRGAEHELDVTVASGSLTVRAA</sequence>
<dbReference type="EMBL" id="NKYE01000013">
    <property type="protein sequence ID" value="OZM71391.1"/>
    <property type="molecule type" value="Genomic_DNA"/>
</dbReference>
<evidence type="ECO:0000259" key="2">
    <source>
        <dbReference type="Pfam" id="PF13349"/>
    </source>
</evidence>
<organism evidence="3 4">
    <name type="scientific">Amycolatopsis antarctica</name>
    <dbReference type="NCBI Taxonomy" id="1854586"/>
    <lineage>
        <taxon>Bacteria</taxon>
        <taxon>Bacillati</taxon>
        <taxon>Actinomycetota</taxon>
        <taxon>Actinomycetes</taxon>
        <taxon>Pseudonocardiales</taxon>
        <taxon>Pseudonocardiaceae</taxon>
        <taxon>Amycolatopsis</taxon>
    </lineage>
</organism>
<reference evidence="3 4" key="1">
    <citation type="submission" date="2017-07" db="EMBL/GenBank/DDBJ databases">
        <title>Amycolatopsis antarcticus sp. nov., isolated from the surface of an Antarcticus brown macroalga.</title>
        <authorList>
            <person name="Wang J."/>
            <person name="Leiva S."/>
            <person name="Huang J."/>
            <person name="Huang Y."/>
        </authorList>
    </citation>
    <scope>NUCLEOTIDE SEQUENCE [LARGE SCALE GENOMIC DNA]</scope>
    <source>
        <strain evidence="3 4">AU-G6</strain>
    </source>
</reference>
<dbReference type="OrthoDB" id="4331847at2"/>
<protein>
    <recommendedName>
        <fullName evidence="2">DUF4097 domain-containing protein</fullName>
    </recommendedName>
</protein>
<evidence type="ECO:0000313" key="3">
    <source>
        <dbReference type="EMBL" id="OZM71391.1"/>
    </source>
</evidence>
<gene>
    <name evidence="3" type="ORF">CFN78_19700</name>
</gene>
<keyword evidence="4" id="KW-1185">Reference proteome</keyword>
<name>A0A263CZ57_9PSEU</name>
<evidence type="ECO:0000256" key="1">
    <source>
        <dbReference type="SAM" id="MobiDB-lite"/>
    </source>
</evidence>
<dbReference type="InterPro" id="IPR025164">
    <property type="entry name" value="Toastrack_DUF4097"/>
</dbReference>